<dbReference type="PANTHER" id="PTHR31707">
    <property type="entry name" value="PECTINESTERASE"/>
    <property type="match status" value="1"/>
</dbReference>
<dbReference type="Pfam" id="PF01095">
    <property type="entry name" value="Pectinesterase"/>
    <property type="match status" value="1"/>
</dbReference>
<evidence type="ECO:0000313" key="12">
    <source>
        <dbReference type="Proteomes" id="UP000655225"/>
    </source>
</evidence>
<reference evidence="11 12" key="1">
    <citation type="submission" date="2020-04" db="EMBL/GenBank/DDBJ databases">
        <title>Plant Genome Project.</title>
        <authorList>
            <person name="Zhang R.-G."/>
        </authorList>
    </citation>
    <scope>NUCLEOTIDE SEQUENCE [LARGE SCALE GENOMIC DNA]</scope>
    <source>
        <strain evidence="11">YNK0</strain>
        <tissue evidence="11">Leaf</tissue>
    </source>
</reference>
<dbReference type="InterPro" id="IPR011050">
    <property type="entry name" value="Pectin_lyase_fold/virulence"/>
</dbReference>
<comment type="similarity">
    <text evidence="3">In the C-terminal section; belongs to the pectinesterase family.</text>
</comment>
<evidence type="ECO:0000256" key="6">
    <source>
        <dbReference type="ARBA" id="ARBA00023085"/>
    </source>
</evidence>
<proteinExistence type="inferred from homology"/>
<dbReference type="InterPro" id="IPR035513">
    <property type="entry name" value="Invertase/methylesterase_inhib"/>
</dbReference>
<keyword evidence="9" id="KW-0812">Transmembrane</keyword>
<evidence type="ECO:0000256" key="2">
    <source>
        <dbReference type="ARBA" id="ARBA00006027"/>
    </source>
</evidence>
<evidence type="ECO:0000256" key="1">
    <source>
        <dbReference type="ARBA" id="ARBA00005184"/>
    </source>
</evidence>
<dbReference type="OrthoDB" id="2019149at2759"/>
<dbReference type="SMART" id="SM00856">
    <property type="entry name" value="PMEI"/>
    <property type="match status" value="1"/>
</dbReference>
<evidence type="ECO:0000256" key="4">
    <source>
        <dbReference type="ARBA" id="ARBA00013229"/>
    </source>
</evidence>
<gene>
    <name evidence="11" type="ORF">HHK36_025346</name>
</gene>
<keyword evidence="8" id="KW-0325">Glycoprotein</keyword>
<protein>
    <recommendedName>
        <fullName evidence="4">pectinesterase</fullName>
        <ecNumber evidence="4">3.1.1.11</ecNumber>
    </recommendedName>
</protein>
<feature type="domain" description="Pectinesterase inhibitor" evidence="10">
    <location>
        <begin position="69"/>
        <end position="225"/>
    </location>
</feature>
<dbReference type="FunFam" id="1.20.140.40:FF:000010">
    <property type="entry name" value="Pectinesterase"/>
    <property type="match status" value="1"/>
</dbReference>
<dbReference type="InterPro" id="IPR006501">
    <property type="entry name" value="Pectinesterase_inhib_dom"/>
</dbReference>
<dbReference type="GO" id="GO:0042545">
    <property type="term" value="P:cell wall modification"/>
    <property type="evidence" value="ECO:0007669"/>
    <property type="project" value="InterPro"/>
</dbReference>
<dbReference type="GO" id="GO:0045490">
    <property type="term" value="P:pectin catabolic process"/>
    <property type="evidence" value="ECO:0007669"/>
    <property type="project" value="UniProtKB-UniPathway"/>
</dbReference>
<dbReference type="GO" id="GO:0030599">
    <property type="term" value="F:pectinesterase activity"/>
    <property type="evidence" value="ECO:0007669"/>
    <property type="project" value="UniProtKB-EC"/>
</dbReference>
<keyword evidence="7" id="KW-1015">Disulfide bond</keyword>
<comment type="similarity">
    <text evidence="2">In the N-terminal section; belongs to the PMEI family.</text>
</comment>
<sequence length="358" mass="39631">MDSINSFKGYGKVDELERQAFRRKTRKRLIIIIISAIVLLTVVIAAVAANFIHKNKTHESPETPSSNKTPAESIKAICSITLYPDSCFSSISSLQTSNKVDPEELFKLSLQVAIKELLKISSLPEKLIAKDVNDSRVEAALSDCESLFEDAVYQLNASILSMKVGQGEKLLTASKTGEIKTWLSTAITDQETCLDGLAELNSTLQKEVKTAMQNSTEFTSNSLAIITKVLTILENFDIPIHRKLLEFDLDFPEWVHSGDRKLVEQANPKPHLTVAKDGSGDYKTIKEAVNSIADHQNINLSRYVIYVKEGVYTENVIVDKSKWNIMMYGDGKTKTIVSGNLSFVDGTPTFSTATFGEL</sequence>
<evidence type="ECO:0000256" key="3">
    <source>
        <dbReference type="ARBA" id="ARBA00007786"/>
    </source>
</evidence>
<dbReference type="InterPro" id="IPR012334">
    <property type="entry name" value="Pectin_lyas_fold"/>
</dbReference>
<dbReference type="Gene3D" id="1.20.140.40">
    <property type="entry name" value="Invertase/pectin methylesterase inhibitor family protein"/>
    <property type="match status" value="1"/>
</dbReference>
<evidence type="ECO:0000256" key="8">
    <source>
        <dbReference type="ARBA" id="ARBA00023180"/>
    </source>
</evidence>
<dbReference type="NCBIfam" id="TIGR01614">
    <property type="entry name" value="PME_inhib"/>
    <property type="match status" value="1"/>
</dbReference>
<dbReference type="AlphaFoldDB" id="A0A835D3H0"/>
<comment type="caution">
    <text evidence="11">The sequence shown here is derived from an EMBL/GenBank/DDBJ whole genome shotgun (WGS) entry which is preliminary data.</text>
</comment>
<dbReference type="InterPro" id="IPR000070">
    <property type="entry name" value="Pectinesterase_cat"/>
</dbReference>
<keyword evidence="12" id="KW-1185">Reference proteome</keyword>
<dbReference type="Gene3D" id="2.160.20.10">
    <property type="entry name" value="Single-stranded right-handed beta-helix, Pectin lyase-like"/>
    <property type="match status" value="1"/>
</dbReference>
<dbReference type="Proteomes" id="UP000655225">
    <property type="component" value="Unassembled WGS sequence"/>
</dbReference>
<dbReference type="EMBL" id="JABCRI010000019">
    <property type="protein sequence ID" value="KAF8388666.1"/>
    <property type="molecule type" value="Genomic_DNA"/>
</dbReference>
<keyword evidence="5" id="KW-0378">Hydrolase</keyword>
<dbReference type="CDD" id="cd15798">
    <property type="entry name" value="PMEI-like_3"/>
    <property type="match status" value="1"/>
</dbReference>
<evidence type="ECO:0000256" key="9">
    <source>
        <dbReference type="SAM" id="Phobius"/>
    </source>
</evidence>
<dbReference type="SUPFAM" id="SSF51126">
    <property type="entry name" value="Pectin lyase-like"/>
    <property type="match status" value="1"/>
</dbReference>
<dbReference type="SUPFAM" id="SSF101148">
    <property type="entry name" value="Plant invertase/pectin methylesterase inhibitor"/>
    <property type="match status" value="1"/>
</dbReference>
<name>A0A835D3H0_TETSI</name>
<evidence type="ECO:0000256" key="5">
    <source>
        <dbReference type="ARBA" id="ARBA00022801"/>
    </source>
</evidence>
<organism evidence="11 12">
    <name type="scientific">Tetracentron sinense</name>
    <name type="common">Spur-leaf</name>
    <dbReference type="NCBI Taxonomy" id="13715"/>
    <lineage>
        <taxon>Eukaryota</taxon>
        <taxon>Viridiplantae</taxon>
        <taxon>Streptophyta</taxon>
        <taxon>Embryophyta</taxon>
        <taxon>Tracheophyta</taxon>
        <taxon>Spermatophyta</taxon>
        <taxon>Magnoliopsida</taxon>
        <taxon>Trochodendrales</taxon>
        <taxon>Trochodendraceae</taxon>
        <taxon>Tetracentron</taxon>
    </lineage>
</organism>
<keyword evidence="9" id="KW-1133">Transmembrane helix</keyword>
<evidence type="ECO:0000259" key="10">
    <source>
        <dbReference type="SMART" id="SM00856"/>
    </source>
</evidence>
<keyword evidence="9" id="KW-0472">Membrane</keyword>
<dbReference type="UniPathway" id="UPA00545">
    <property type="reaction ID" value="UER00823"/>
</dbReference>
<keyword evidence="6" id="KW-0063">Aspartyl esterase</keyword>
<dbReference type="OMA" id="FDIPIHR"/>
<dbReference type="EC" id="3.1.1.11" evidence="4"/>
<accession>A0A835D3H0</accession>
<feature type="transmembrane region" description="Helical" evidence="9">
    <location>
        <begin position="29"/>
        <end position="52"/>
    </location>
</feature>
<dbReference type="Pfam" id="PF04043">
    <property type="entry name" value="PMEI"/>
    <property type="match status" value="1"/>
</dbReference>
<evidence type="ECO:0000256" key="7">
    <source>
        <dbReference type="ARBA" id="ARBA00023157"/>
    </source>
</evidence>
<evidence type="ECO:0000313" key="11">
    <source>
        <dbReference type="EMBL" id="KAF8388666.1"/>
    </source>
</evidence>
<comment type="pathway">
    <text evidence="1">Glycan metabolism; pectin degradation; 2-dehydro-3-deoxy-D-gluconate from pectin: step 1/5.</text>
</comment>
<dbReference type="GO" id="GO:0004857">
    <property type="term" value="F:enzyme inhibitor activity"/>
    <property type="evidence" value="ECO:0007669"/>
    <property type="project" value="InterPro"/>
</dbReference>